<dbReference type="Gene3D" id="1.10.1200.10">
    <property type="entry name" value="ACP-like"/>
    <property type="match status" value="1"/>
</dbReference>
<protein>
    <submittedName>
        <fullName evidence="16">Polyketide synthase</fullName>
    </submittedName>
</protein>
<evidence type="ECO:0000256" key="3">
    <source>
        <dbReference type="ARBA" id="ARBA00022553"/>
    </source>
</evidence>
<evidence type="ECO:0000256" key="6">
    <source>
        <dbReference type="ARBA" id="ARBA00023002"/>
    </source>
</evidence>
<dbReference type="Gene3D" id="3.30.559.70">
    <property type="entry name" value="Choline/Carnitine o-acyltransferase, domain 2"/>
    <property type="match status" value="1"/>
</dbReference>
<dbReference type="Pfam" id="PF08242">
    <property type="entry name" value="Methyltransf_12"/>
    <property type="match status" value="1"/>
</dbReference>
<evidence type="ECO:0000313" key="17">
    <source>
        <dbReference type="Proteomes" id="UP000758603"/>
    </source>
</evidence>
<sequence>MRRCIFGVSIFFFFFLPFSTLFLTQHSVLNPEGRCFSFDDRGSGYGRGEGIGMVVLKRLDDAIRDGDNIRTIIRHSAANQDGRTNGITLPSQAAQEALARKVLQEIGYSATDIQYAEAHGTGTKAGDNAELRSLRNVLCEGRPTDQPLVIGTVKPNIGHTEAASGAAGLIKTILCMEKGLIPPHLLLKNLKPGLDPEGWNLKIPTELMPWPATKTTRKAIVNSFGSGGTNAFVVLESPDSITKDLSQEVKGHQNGVHTNGQNGHVNGHQSENGHQDVDQNGTRTGDEKGSTNGTETHKLPRLFTLSARSEYSLKHGLENLAGYIENHQDLSLDDLSYTLTSRRSHFPWRSSVLAVDLPSLVESLKGKEASPEKSHSQVANVFVFTGQGAQWAQMGRHLLSTNTEFARSIQRSDEILSDLGAPWSLSEELSRDGKSTRLNDSKLSQPASTAIQIALVDFLASLDVHPKAVVGHSSGEIAAAYAAGALTQDTAMAASYHRSFLSEASKKVAAQIGAMMAVGLGEGEVSEYISKLSTCDGKVVVACVNSPSSTTVSGDAPAVLALKQALDADGVFARALKVDTAYHSHHMQLVGDQYLKRLESLQSTNSSDTVRFFSSVTEKEKSGGFGPSYWVDNLVSQVRFSGAVQLLGKELGRTPLNFIELGPHKALAGPLRQSLAALQEQGLSYSYIPTLVRGENDCKALMDTGSALFRAGCTLDVGALASLALSGSSPKVAKDLPPYHWDHTTVHWVESRVSREYRYRKHPHHDLLGSRVLTSPDGHPSWRMFLGTESLPWLKHHAVDGFVVFPGPGYIAMAIQALKQLNDDRDGEELVTEGYRLKNVSFKKALSLPDDSGDSSRIEVVLSFKRLAAADTYDFSVFSISEQGGSWQEHCTGTISTILKSRGEDTVAPNREAELRLQSQLETLQSAEESCVQLVTHDALYADMTSKGNQFGPTFTMVQSAHLSDSKSLSKVLVPDIVSAMPGRFMQPHIIHPALFDALMHVCAHHFQQKAKPGSTMPTFYSEVIISANITSQPGDELYAVASLSDTFAYSTTFNIVAFQKGHNGESLPVLTVTNGEFRQVGITQELEQTRNDHIFKMQWGLDAKSITSDVLESIVTPMQCDTIGLTQVDKVKALYTACAYYIDASTREIQEKGLAVSDDHRAQLFKWMTSFVGGPECHDLLSGAPVSSEELAMQLEKFGVEGLLVARLGSQLTSILTGKTDALSLFLQDNLLYRIYHEDESRRANHYLAEYVRRLTFQNKKLRILEIGGGTGGATLQMFQASSPDGEPFCSEYMFTDISAGFFEPVRTTSLKDWAHMLSFRTLDLERDPGEQGFETYAYDLVVASNVIHATKSLKTSLSNIHKLLKPGGALAYVELVKETPYHNMTFGLLAGWWLGVGEGRETTPLQSIKQWDHVLQDSGFSNVELGVHDFPEPARQAALIKATALPVSSSVNGNGRHGAPVSILSALPDSDDSNTFCSDLAVALENHGFNATLRKWSETVVDVAHTYIVLDSAQYLLFNHASPEQLAHLVQLVTKSSKLYWFTFADGEDKIVPDGALVTGFARTARRENKSLQFITLDVQDSIEHHRADILSLLPSFLTSTEAKVAIDENVELDSMLRHGKIHIPRYVPDRKLAAAIVPNSQEPDLQETIFHQTSRSVRVHIEKPGRLNTINFVEEESGEIGLDDVEVQSYAWGMSFKDVGVALAQWRPTEKMIGEGAGIITRVGANMASRYEPGERVAVFTGTPFASKTITNGHFVHKIPDSMSFIDAASIPIPFVAAYYGLVELASLKRGQTILVHTGTGYLGKAIIILAQHIGATIIATVNNAMKRQLLVDDYGIPESHIFSYRTTDFATGVMRLTGGKGADVVVNTLTGDAFKASWECIAKLGTFLEFPKWEIYKRSQLDMSVFDRSVRFMSVDLFVLAEARPQYVQELLHKVFSSFEAGHFSLPPITTLPIGDIEEAFKLVQTLENNNRVVLTADSSSKVMARAQQLRLRPDKTYVVVGGLGNIGRHLCSHLQKRGARYIAVISRRKSDDATRHALETELAEHANSVITLVSCDITDTTAVAQAVAQIHDDLPPVAGVLHAAMFVADRTVAQMTVEDLQASIRPKYTGTKNLSDGFAGEDLEFFIMLSSLAAIVGCAAQANYAAANAYQDMFALAEASGGVNKFVALDLPMITETEYINDQRIARLAREGIEAVSVREVLPLLDYAMAGRAFRDGSNQIGFGLSPQYLLDAGSPIPPLLQTVSGSAHAIGGEIQQKQERSLDELIGHAATAEEAEELILVAIAERLSSLTAVDSSDISLDAPLTDLGLDSLIAIEVKSWVTNTLQAPVQTGEIMDSADLRAFASLVTSRSGLVTRDNQANGTNGIDEADKEPVANGSSERNGILGDEVVLPKFPLQSLEATMDAFLQSVSALGTEQQLVKTREAVTDLLQPNGIGKRLQARLQQLADDPNVDNWLSELYGTALWLKTRDHRPRLNNFFGTHRLSKSPQSPAERAALVSLAAYRYKLSLDDGTVKRDYQNDQPLCMESVHWLFNTNRTPVVGCDRVDRWPGNDYIVALRRGHVYKVPLRDAHGQILSHDRLKAVFQLILQEAPEEVNMASVLSTANRDAWAQIRGELIATSPENEQFFSTIEKSLFNVCFDDGTPENATERGAAFLLDDNANRWNDKTVSFIFCANGVSGTWYEHSMIDGLTVYGLQEAIAAATVDHVEVDTDVTPADLQAVASGFSYVPFPTTPDLTQQLSNLRQQHLAVVQPYALHAYDHHDFGAKYLRGLKLPARSVFQMVLQVALRRHYGYNPGSLDVISQAQFRRGRVETFNVQTAEAAALCAAAEDASISVQEKKQLLVAAIKSHARWVANVARGRGWHRHVLALQEVLEPDEELPSLYSDAVYEKTKERKVFTTFGDSGCPELGGCWADKSALWLSCEVTEDGARLVVINGDGRGEEFIEHVKVAADLVKGIIEA</sequence>
<dbReference type="Gene3D" id="3.30.559.10">
    <property type="entry name" value="Chloramphenicol acetyltransferase-like domain"/>
    <property type="match status" value="1"/>
</dbReference>
<dbReference type="Pfam" id="PF14765">
    <property type="entry name" value="PS-DH"/>
    <property type="match status" value="1"/>
</dbReference>
<dbReference type="Pfam" id="PF23114">
    <property type="entry name" value="NAD-bd_HRPKS_sdrA"/>
    <property type="match status" value="1"/>
</dbReference>
<dbReference type="GO" id="GO:0031177">
    <property type="term" value="F:phosphopantetheine binding"/>
    <property type="evidence" value="ECO:0007669"/>
    <property type="project" value="InterPro"/>
</dbReference>
<dbReference type="PROSITE" id="PS52004">
    <property type="entry name" value="KS3_2"/>
    <property type="match status" value="1"/>
</dbReference>
<dbReference type="GO" id="GO:0006633">
    <property type="term" value="P:fatty acid biosynthetic process"/>
    <property type="evidence" value="ECO:0007669"/>
    <property type="project" value="TreeGrafter"/>
</dbReference>
<dbReference type="Gene3D" id="3.40.50.150">
    <property type="entry name" value="Vaccinia Virus protein VP39"/>
    <property type="match status" value="1"/>
</dbReference>
<feature type="compositionally biased region" description="Polar residues" evidence="11">
    <location>
        <begin position="255"/>
        <end position="270"/>
    </location>
</feature>
<comment type="caution">
    <text evidence="16">The sequence shown here is derived from an EMBL/GenBank/DDBJ whole genome shotgun (WGS) entry which is preliminary data.</text>
</comment>
<dbReference type="Gene3D" id="3.90.180.10">
    <property type="entry name" value="Medium-chain alcohol dehydrogenases, catalytic domain"/>
    <property type="match status" value="1"/>
</dbReference>
<dbReference type="InterPro" id="IPR036291">
    <property type="entry name" value="NAD(P)-bd_dom_sf"/>
</dbReference>
<evidence type="ECO:0000256" key="8">
    <source>
        <dbReference type="ARBA" id="ARBA00023315"/>
    </source>
</evidence>
<dbReference type="SUPFAM" id="SSF52777">
    <property type="entry name" value="CoA-dependent acyltransferases"/>
    <property type="match status" value="2"/>
</dbReference>
<feature type="domain" description="Ketosynthase family 3 (KS3)" evidence="14">
    <location>
        <begin position="1"/>
        <end position="237"/>
    </location>
</feature>
<dbReference type="SMART" id="SM00829">
    <property type="entry name" value="PKS_ER"/>
    <property type="match status" value="1"/>
</dbReference>
<dbReference type="InterPro" id="IPR014030">
    <property type="entry name" value="Ketoacyl_synth_N"/>
</dbReference>
<keyword evidence="2" id="KW-0596">Phosphopantetheine</keyword>
<dbReference type="GO" id="GO:0044550">
    <property type="term" value="P:secondary metabolite biosynthetic process"/>
    <property type="evidence" value="ECO:0007669"/>
    <property type="project" value="TreeGrafter"/>
</dbReference>
<dbReference type="InterPro" id="IPR020807">
    <property type="entry name" value="PKS_DH"/>
</dbReference>
<evidence type="ECO:0000256" key="11">
    <source>
        <dbReference type="SAM" id="MobiDB-lite"/>
    </source>
</evidence>
<dbReference type="SUPFAM" id="SSF47336">
    <property type="entry name" value="ACP-like"/>
    <property type="match status" value="1"/>
</dbReference>
<dbReference type="SMART" id="SM00827">
    <property type="entry name" value="PKS_AT"/>
    <property type="match status" value="1"/>
</dbReference>
<feature type="domain" description="Carrier" evidence="13">
    <location>
        <begin position="2280"/>
        <end position="2357"/>
    </location>
</feature>
<dbReference type="Pfam" id="PF00755">
    <property type="entry name" value="Carn_acyltransf"/>
    <property type="match status" value="1"/>
</dbReference>
<dbReference type="PROSITE" id="PS52019">
    <property type="entry name" value="PKS_MFAS_DH"/>
    <property type="match status" value="1"/>
</dbReference>
<dbReference type="InterPro" id="IPR049552">
    <property type="entry name" value="PKS_DH_N"/>
</dbReference>
<dbReference type="GeneID" id="70131721"/>
<dbReference type="SUPFAM" id="SSF51735">
    <property type="entry name" value="NAD(P)-binding Rossmann-fold domains"/>
    <property type="match status" value="2"/>
</dbReference>
<name>A0A9P8UM38_9PEZI</name>
<dbReference type="InterPro" id="IPR016036">
    <property type="entry name" value="Malonyl_transacylase_ACP-bd"/>
</dbReference>
<dbReference type="InterPro" id="IPR000542">
    <property type="entry name" value="Carn_acyl_trans"/>
</dbReference>
<feature type="signal peptide" evidence="12">
    <location>
        <begin position="1"/>
        <end position="20"/>
    </location>
</feature>
<keyword evidence="3" id="KW-0597">Phosphoprotein</keyword>
<dbReference type="InterPro" id="IPR042104">
    <property type="entry name" value="PKS_dehydratase_sf"/>
</dbReference>
<evidence type="ECO:0000256" key="10">
    <source>
        <dbReference type="PROSITE-ProRule" id="PRU01363"/>
    </source>
</evidence>
<dbReference type="Pfam" id="PF13602">
    <property type="entry name" value="ADH_zinc_N_2"/>
    <property type="match status" value="1"/>
</dbReference>
<dbReference type="CDD" id="cd00833">
    <property type="entry name" value="PKS"/>
    <property type="match status" value="1"/>
</dbReference>
<evidence type="ECO:0000259" key="14">
    <source>
        <dbReference type="PROSITE" id="PS52004"/>
    </source>
</evidence>
<dbReference type="SUPFAM" id="SSF53901">
    <property type="entry name" value="Thiolase-like"/>
    <property type="match status" value="1"/>
</dbReference>
<dbReference type="Gene3D" id="3.30.70.3290">
    <property type="match status" value="1"/>
</dbReference>
<dbReference type="InterPro" id="IPR013968">
    <property type="entry name" value="PKS_KR"/>
</dbReference>
<evidence type="ECO:0000256" key="4">
    <source>
        <dbReference type="ARBA" id="ARBA00022679"/>
    </source>
</evidence>
<feature type="active site" description="Proton acceptor; for dehydratase activity" evidence="10">
    <location>
        <position position="797"/>
    </location>
</feature>
<dbReference type="InterPro" id="IPR013217">
    <property type="entry name" value="Methyltransf_12"/>
</dbReference>
<dbReference type="SMART" id="SM00825">
    <property type="entry name" value="PKS_KS"/>
    <property type="match status" value="1"/>
</dbReference>
<dbReference type="Gene3D" id="3.10.129.110">
    <property type="entry name" value="Polyketide synthase dehydratase"/>
    <property type="match status" value="1"/>
</dbReference>
<dbReference type="InterPro" id="IPR042231">
    <property type="entry name" value="Cho/carn_acyl_trans_2"/>
</dbReference>
<feature type="region of interest" description="N-terminal hotdog fold" evidence="10">
    <location>
        <begin position="765"/>
        <end position="902"/>
    </location>
</feature>
<dbReference type="Pfam" id="PF00109">
    <property type="entry name" value="ketoacyl-synt"/>
    <property type="match status" value="1"/>
</dbReference>
<evidence type="ECO:0000256" key="7">
    <source>
        <dbReference type="ARBA" id="ARBA00023268"/>
    </source>
</evidence>
<dbReference type="Pfam" id="PF21089">
    <property type="entry name" value="PKS_DH_N"/>
    <property type="match status" value="1"/>
</dbReference>
<dbReference type="RefSeq" id="XP_045958879.1">
    <property type="nucleotide sequence ID" value="XM_046102829.1"/>
</dbReference>
<dbReference type="InterPro" id="IPR049551">
    <property type="entry name" value="PKS_DH_C"/>
</dbReference>
<evidence type="ECO:0000259" key="13">
    <source>
        <dbReference type="PROSITE" id="PS50075"/>
    </source>
</evidence>
<feature type="active site" description="Proton acceptor" evidence="9">
    <location>
        <position position="2691"/>
    </location>
</feature>
<dbReference type="SUPFAM" id="SSF50129">
    <property type="entry name" value="GroES-like"/>
    <property type="match status" value="1"/>
</dbReference>
<evidence type="ECO:0000256" key="5">
    <source>
        <dbReference type="ARBA" id="ARBA00022857"/>
    </source>
</evidence>
<dbReference type="InterPro" id="IPR049900">
    <property type="entry name" value="PKS_mFAS_DH"/>
</dbReference>
<dbReference type="InterPro" id="IPR011032">
    <property type="entry name" value="GroES-like_sf"/>
</dbReference>
<dbReference type="InterPro" id="IPR014043">
    <property type="entry name" value="Acyl_transferase_dom"/>
</dbReference>
<evidence type="ECO:0000256" key="9">
    <source>
        <dbReference type="PIRSR" id="PIRSR600542-1"/>
    </source>
</evidence>
<dbReference type="GO" id="GO:0016491">
    <property type="term" value="F:oxidoreductase activity"/>
    <property type="evidence" value="ECO:0007669"/>
    <property type="project" value="UniProtKB-KW"/>
</dbReference>
<dbReference type="Pfam" id="PF02801">
    <property type="entry name" value="Ketoacyl-synt_C"/>
    <property type="match status" value="1"/>
</dbReference>
<dbReference type="PROSITE" id="PS50075">
    <property type="entry name" value="CARRIER"/>
    <property type="match status" value="1"/>
</dbReference>
<feature type="active site" description="Proton donor; for dehydratase activity" evidence="10">
    <location>
        <position position="997"/>
    </location>
</feature>
<dbReference type="CDD" id="cd02440">
    <property type="entry name" value="AdoMet_MTases"/>
    <property type="match status" value="1"/>
</dbReference>
<dbReference type="OrthoDB" id="329835at2759"/>
<dbReference type="Proteomes" id="UP000758603">
    <property type="component" value="Unassembled WGS sequence"/>
</dbReference>
<dbReference type="SUPFAM" id="SSF53335">
    <property type="entry name" value="S-adenosyl-L-methionine-dependent methyltransferases"/>
    <property type="match status" value="1"/>
</dbReference>
<dbReference type="InterPro" id="IPR016039">
    <property type="entry name" value="Thiolase-like"/>
</dbReference>
<dbReference type="Gene3D" id="3.40.366.10">
    <property type="entry name" value="Malonyl-Coenzyme A Acyl Carrier Protein, domain 2"/>
    <property type="match status" value="1"/>
</dbReference>
<dbReference type="InterPro" id="IPR036736">
    <property type="entry name" value="ACP-like_sf"/>
</dbReference>
<dbReference type="InterPro" id="IPR020806">
    <property type="entry name" value="PKS_PP-bd"/>
</dbReference>
<evidence type="ECO:0000259" key="15">
    <source>
        <dbReference type="PROSITE" id="PS52019"/>
    </source>
</evidence>
<evidence type="ECO:0000256" key="1">
    <source>
        <dbReference type="ARBA" id="ARBA00005232"/>
    </source>
</evidence>
<keyword evidence="12" id="KW-0732">Signal</keyword>
<keyword evidence="17" id="KW-1185">Reference proteome</keyword>
<dbReference type="InterPro" id="IPR057326">
    <property type="entry name" value="KR_dom"/>
</dbReference>
<feature type="region of interest" description="Disordered" evidence="11">
    <location>
        <begin position="252"/>
        <end position="299"/>
    </location>
</feature>
<dbReference type="GO" id="GO:0004312">
    <property type="term" value="F:fatty acid synthase activity"/>
    <property type="evidence" value="ECO:0007669"/>
    <property type="project" value="TreeGrafter"/>
</dbReference>
<proteinExistence type="inferred from homology"/>
<evidence type="ECO:0000313" key="16">
    <source>
        <dbReference type="EMBL" id="KAH6654609.1"/>
    </source>
</evidence>
<organism evidence="16 17">
    <name type="scientific">Truncatella angustata</name>
    <dbReference type="NCBI Taxonomy" id="152316"/>
    <lineage>
        <taxon>Eukaryota</taxon>
        <taxon>Fungi</taxon>
        <taxon>Dikarya</taxon>
        <taxon>Ascomycota</taxon>
        <taxon>Pezizomycotina</taxon>
        <taxon>Sordariomycetes</taxon>
        <taxon>Xylariomycetidae</taxon>
        <taxon>Amphisphaeriales</taxon>
        <taxon>Sporocadaceae</taxon>
        <taxon>Truncatella</taxon>
    </lineage>
</organism>
<reference evidence="16" key="1">
    <citation type="journal article" date="2021" name="Nat. Commun.">
        <title>Genetic determinants of endophytism in the Arabidopsis root mycobiome.</title>
        <authorList>
            <person name="Mesny F."/>
            <person name="Miyauchi S."/>
            <person name="Thiergart T."/>
            <person name="Pickel B."/>
            <person name="Atanasova L."/>
            <person name="Karlsson M."/>
            <person name="Huettel B."/>
            <person name="Barry K.W."/>
            <person name="Haridas S."/>
            <person name="Chen C."/>
            <person name="Bauer D."/>
            <person name="Andreopoulos W."/>
            <person name="Pangilinan J."/>
            <person name="LaButti K."/>
            <person name="Riley R."/>
            <person name="Lipzen A."/>
            <person name="Clum A."/>
            <person name="Drula E."/>
            <person name="Henrissat B."/>
            <person name="Kohler A."/>
            <person name="Grigoriev I.V."/>
            <person name="Martin F.M."/>
            <person name="Hacquard S."/>
        </authorList>
    </citation>
    <scope>NUCLEOTIDE SEQUENCE</scope>
    <source>
        <strain evidence="16">MPI-SDFR-AT-0073</strain>
    </source>
</reference>
<feature type="chain" id="PRO_5040140183" evidence="12">
    <location>
        <begin position="21"/>
        <end position="2968"/>
    </location>
</feature>
<dbReference type="Pfam" id="PF22621">
    <property type="entry name" value="CurL-like_PKS_C"/>
    <property type="match status" value="1"/>
</dbReference>
<dbReference type="PANTHER" id="PTHR43775:SF22">
    <property type="entry name" value="SYNTHASE, PUTATIVE (JCVI)-RELATED"/>
    <property type="match status" value="1"/>
</dbReference>
<dbReference type="CDD" id="cd05195">
    <property type="entry name" value="enoyl_red"/>
    <property type="match status" value="1"/>
</dbReference>
<accession>A0A9P8UM38</accession>
<dbReference type="InterPro" id="IPR050091">
    <property type="entry name" value="PKS_NRPS_Biosynth_Enz"/>
</dbReference>
<gene>
    <name evidence="16" type="ORF">BKA67DRAFT_565711</name>
</gene>
<dbReference type="InterPro" id="IPR009081">
    <property type="entry name" value="PP-bd_ACP"/>
</dbReference>
<dbReference type="InterPro" id="IPR020843">
    <property type="entry name" value="ER"/>
</dbReference>
<dbReference type="SUPFAM" id="SSF55048">
    <property type="entry name" value="Probable ACP-binding domain of malonyl-CoA ACP transacylase"/>
    <property type="match status" value="1"/>
</dbReference>
<dbReference type="Gene3D" id="3.40.50.720">
    <property type="entry name" value="NAD(P)-binding Rossmann-like Domain"/>
    <property type="match status" value="1"/>
</dbReference>
<keyword evidence="6" id="KW-0560">Oxidoreductase</keyword>
<dbReference type="SMART" id="SM00823">
    <property type="entry name" value="PKS_PP"/>
    <property type="match status" value="1"/>
</dbReference>
<dbReference type="InterPro" id="IPR023213">
    <property type="entry name" value="CAT-like_dom_sf"/>
</dbReference>
<dbReference type="Pfam" id="PF00698">
    <property type="entry name" value="Acyl_transf_1"/>
    <property type="match status" value="1"/>
</dbReference>
<dbReference type="SUPFAM" id="SSF52151">
    <property type="entry name" value="FabD/lysophospholipase-like"/>
    <property type="match status" value="1"/>
</dbReference>
<dbReference type="Pfam" id="PF23297">
    <property type="entry name" value="ACP_SdgA_C"/>
    <property type="match status" value="1"/>
</dbReference>
<keyword evidence="5" id="KW-0521">NADP</keyword>
<evidence type="ECO:0000256" key="2">
    <source>
        <dbReference type="ARBA" id="ARBA00022450"/>
    </source>
</evidence>
<feature type="region of interest" description="C-terminal hotdog fold" evidence="10">
    <location>
        <begin position="932"/>
        <end position="1087"/>
    </location>
</feature>
<dbReference type="SMART" id="SM00826">
    <property type="entry name" value="PKS_DH"/>
    <property type="match status" value="1"/>
</dbReference>
<dbReference type="InterPro" id="IPR029063">
    <property type="entry name" value="SAM-dependent_MTases_sf"/>
</dbReference>
<feature type="region of interest" description="Disordered" evidence="11">
    <location>
        <begin position="2363"/>
        <end position="2387"/>
    </location>
</feature>
<evidence type="ECO:0000256" key="12">
    <source>
        <dbReference type="SAM" id="SignalP"/>
    </source>
</evidence>
<dbReference type="InterPro" id="IPR001227">
    <property type="entry name" value="Ac_transferase_dom_sf"/>
</dbReference>
<dbReference type="PANTHER" id="PTHR43775">
    <property type="entry name" value="FATTY ACID SYNTHASE"/>
    <property type="match status" value="1"/>
</dbReference>
<dbReference type="SMART" id="SM00822">
    <property type="entry name" value="PKS_KR"/>
    <property type="match status" value="1"/>
</dbReference>
<dbReference type="EMBL" id="JAGPXC010000004">
    <property type="protein sequence ID" value="KAH6654609.1"/>
    <property type="molecule type" value="Genomic_DNA"/>
</dbReference>
<comment type="similarity">
    <text evidence="1">Belongs to the carnitine/choline acetyltransferase family.</text>
</comment>
<dbReference type="InterPro" id="IPR020841">
    <property type="entry name" value="PKS_Beta-ketoAc_synthase_dom"/>
</dbReference>
<dbReference type="InterPro" id="IPR014031">
    <property type="entry name" value="Ketoacyl_synth_C"/>
</dbReference>
<keyword evidence="4" id="KW-0808">Transferase</keyword>
<dbReference type="PROSITE" id="PS00440">
    <property type="entry name" value="ACYLTRANSF_C_2"/>
    <property type="match status" value="1"/>
</dbReference>
<keyword evidence="8" id="KW-0012">Acyltransferase</keyword>
<feature type="domain" description="PKS/mFAS DH" evidence="15">
    <location>
        <begin position="765"/>
        <end position="1087"/>
    </location>
</feature>
<dbReference type="InterPro" id="IPR056501">
    <property type="entry name" value="NAD-bd_HRPKS_sdrA"/>
</dbReference>
<dbReference type="InterPro" id="IPR039551">
    <property type="entry name" value="Cho/carn_acyl_trans"/>
</dbReference>
<dbReference type="Gene3D" id="3.40.47.10">
    <property type="match status" value="1"/>
</dbReference>
<dbReference type="Pfam" id="PF08659">
    <property type="entry name" value="KR"/>
    <property type="match status" value="1"/>
</dbReference>
<dbReference type="InterPro" id="IPR016035">
    <property type="entry name" value="Acyl_Trfase/lysoPLipase"/>
</dbReference>
<keyword evidence="7" id="KW-0511">Multifunctional enzyme</keyword>